<dbReference type="InterPro" id="IPR024983">
    <property type="entry name" value="CHAT_dom"/>
</dbReference>
<dbReference type="Pfam" id="PF12770">
    <property type="entry name" value="CHAT"/>
    <property type="match status" value="1"/>
</dbReference>
<evidence type="ECO:0000313" key="4">
    <source>
        <dbReference type="Proteomes" id="UP000199021"/>
    </source>
</evidence>
<dbReference type="OrthoDB" id="9146156at2"/>
<sequence length="1140" mass="132384">MTSEANDDSKDFRYYLHNNAFEAGGDELFSRVESEQKKLTPKSARFLIDAMRLWLFVRGPEYIKEKLIPWQVRIREVGFLEDCEVDLLFIRCAYQKGFHYRSYNLASHLDQKIEQALIDKSINRKVLLQSCLLPRVHIMAAKALYRRLEHSLARVHLSRAYDCLIACTDATQNEYKYLFGKIYTIFARSYFDYPDRHDEIIALLNRGIERYDTYFGNTSQSERTQLFYGEVQELKALYLIEQYKEGWFPEALINISKAIDLTINALGRNTHRRVAHLYRYKALTYLNRARQLKSLEKDFTTEVIELLNEALKLYNEEINIRLEYFKDKPHPTLARAYNYQASVFLLLAESKLSGLSINIEDSKRYIFNAQLSIKNAIDFNEKSKVAKLGDILTTRLGGARFTEEMLFLEEFIDPLQRFTSSARQLKLWKIRYKIKEWRGESFTSRHEDYLAAKETYNTCRGYLKACDFNLVWEGSKETTIARFLPVQESFLEIAQSHLEACDKYVAGDEKRDAIINDIFRVHVHGKKNENWDDRLPDYPTYTKDVKLRDRLVIMASLQSYSLHRFLIRDKEKKQVKSQKQNYGHFPSDVKIIIDSHFALLKQKHHQRKPALENQKKITLAKANDIINVFDDPVCPAGLLSYFIGSKHVFVLIVLEGDKFGKAPLKTSIRLNAKNNSFAFVNQLKKKARDLRDAISRIHNTYHDLNQELKKLKQNSEKWKSLKDTIKHLIQSPELNFTETTSQSPGYLNAQWLCLAYELYQLLFSEILTEETAHLERLYLCFNHDALQRIPFGLLPIVDPKTTFKNPKKARYEELIYFGTNWQHAVIPSLAELWRLRRPDPRSPDDTCSAYFGKPLPKKDSLKIFTGVRGIDRRRKRSSGLQLQQLAAAGTNHFNELWKYVLKPKDGISISQLSFFPILKGTGKHLKGAKESILRAAQQSLILYFFCHLRIDKNNKFDQKKIELNEPDPALGASPKKGPILKSNPDFFHHEEIACNNFRNNWLVFINGCGASEGPGRRGYLPFSMMTSFLKAGSRAVLGTQYETYTQPAHFFAERFFTYWIIGEKMHAPESGKKPVGHIPPCTLGEAIRKSSNHLLHGVDKDYKEYANPIHWGAYTLLGDTTMTYQQLIDFNNAHPSDAFL</sequence>
<evidence type="ECO:0000259" key="2">
    <source>
        <dbReference type="Pfam" id="PF12770"/>
    </source>
</evidence>
<dbReference type="Proteomes" id="UP000199021">
    <property type="component" value="Unassembled WGS sequence"/>
</dbReference>
<dbReference type="EMBL" id="FOFB01000037">
    <property type="protein sequence ID" value="SER35263.1"/>
    <property type="molecule type" value="Genomic_DNA"/>
</dbReference>
<evidence type="ECO:0000313" key="3">
    <source>
        <dbReference type="EMBL" id="SER35263.1"/>
    </source>
</evidence>
<dbReference type="InParanoid" id="A0A1H9NIP8"/>
<organism evidence="3 4">
    <name type="scientific">Neolewinella agarilytica</name>
    <dbReference type="NCBI Taxonomy" id="478744"/>
    <lineage>
        <taxon>Bacteria</taxon>
        <taxon>Pseudomonadati</taxon>
        <taxon>Bacteroidota</taxon>
        <taxon>Saprospiria</taxon>
        <taxon>Saprospirales</taxon>
        <taxon>Lewinellaceae</taxon>
        <taxon>Neolewinella</taxon>
    </lineage>
</organism>
<accession>A0A1H9NIP8</accession>
<dbReference type="RefSeq" id="WP_139212044.1">
    <property type="nucleotide sequence ID" value="NZ_FOFB01000037.1"/>
</dbReference>
<name>A0A1H9NIP8_9BACT</name>
<feature type="domain" description="CHAT" evidence="2">
    <location>
        <begin position="755"/>
        <end position="1119"/>
    </location>
</feature>
<protein>
    <submittedName>
        <fullName evidence="3">CHAT domain-containing protein</fullName>
    </submittedName>
</protein>
<dbReference type="AlphaFoldDB" id="A0A1H9NIP8"/>
<keyword evidence="4" id="KW-1185">Reference proteome</keyword>
<proteinExistence type="predicted"/>
<keyword evidence="1" id="KW-0175">Coiled coil</keyword>
<feature type="coiled-coil region" evidence="1">
    <location>
        <begin position="680"/>
        <end position="721"/>
    </location>
</feature>
<gene>
    <name evidence="3" type="ORF">SAMN05444359_1371</name>
</gene>
<reference evidence="4" key="1">
    <citation type="submission" date="2016-10" db="EMBL/GenBank/DDBJ databases">
        <authorList>
            <person name="Varghese N."/>
            <person name="Submissions S."/>
        </authorList>
    </citation>
    <scope>NUCLEOTIDE SEQUENCE [LARGE SCALE GENOMIC DNA]</scope>
    <source>
        <strain evidence="4">DSM 24740</strain>
    </source>
</reference>
<evidence type="ECO:0000256" key="1">
    <source>
        <dbReference type="SAM" id="Coils"/>
    </source>
</evidence>